<dbReference type="EMBL" id="PQAP01000082">
    <property type="protein sequence ID" value="PWB72523.1"/>
    <property type="molecule type" value="Genomic_DNA"/>
</dbReference>
<evidence type="ECO:0000313" key="3">
    <source>
        <dbReference type="Proteomes" id="UP000250918"/>
    </source>
</evidence>
<evidence type="ECO:0000313" key="2">
    <source>
        <dbReference type="EMBL" id="PWB72523.1"/>
    </source>
</evidence>
<dbReference type="AlphaFoldDB" id="A0A855X1L5"/>
<evidence type="ECO:0000256" key="1">
    <source>
        <dbReference type="SAM" id="Phobius"/>
    </source>
</evidence>
<dbReference type="Proteomes" id="UP000250918">
    <property type="component" value="Unassembled WGS sequence"/>
</dbReference>
<accession>A0A855X1L5</accession>
<gene>
    <name evidence="2" type="ORF">C3F09_06545</name>
</gene>
<protein>
    <submittedName>
        <fullName evidence="2">Uncharacterized protein</fullName>
    </submittedName>
</protein>
<proteinExistence type="predicted"/>
<feature type="transmembrane region" description="Helical" evidence="1">
    <location>
        <begin position="83"/>
        <end position="107"/>
    </location>
</feature>
<name>A0A855X1L5_9BACT</name>
<feature type="transmembrane region" description="Helical" evidence="1">
    <location>
        <begin position="143"/>
        <end position="164"/>
    </location>
</feature>
<sequence>MMIYYWIVLAVGLPVLAVALNRTAADNPLGGYLRPRLLSGTEHTKSELRQAGVAWIVWSAWLISIPIALISRVPFKQFESSRIILAAMFFVLPVTVAVLQIVGWLYLLQGLLGRTTQATPIVQSMFAADENKLEIYIGRMWHYARLSMTALALTIVVPVTEAYFEVEPTGPVVLVNVFFLISFIMTLWRARVYVVKSCVVLSRSGQEVLFSMLGGPASILHVWRNAYCVRQQYLQREYREMKRPSSRDSVARPTH</sequence>
<keyword evidence="1" id="KW-0812">Transmembrane</keyword>
<feature type="transmembrane region" description="Helical" evidence="1">
    <location>
        <begin position="52"/>
        <end position="71"/>
    </location>
</feature>
<keyword evidence="1" id="KW-1133">Transmembrane helix</keyword>
<reference evidence="2 3" key="1">
    <citation type="journal article" date="2018" name="ISME J.">
        <title>A methanotrophic archaeon couples anaerobic oxidation of methane to Fe(III) reduction.</title>
        <authorList>
            <person name="Cai C."/>
            <person name="Leu A.O."/>
            <person name="Xie G.J."/>
            <person name="Guo J."/>
            <person name="Feng Y."/>
            <person name="Zhao J.X."/>
            <person name="Tyson G.W."/>
            <person name="Yuan Z."/>
            <person name="Hu S."/>
        </authorList>
    </citation>
    <scope>NUCLEOTIDE SEQUENCE [LARGE SCALE GENOMIC DNA]</scope>
    <source>
        <strain evidence="2">FeB_12</strain>
    </source>
</reference>
<comment type="caution">
    <text evidence="2">The sequence shown here is derived from an EMBL/GenBank/DDBJ whole genome shotgun (WGS) entry which is preliminary data.</text>
</comment>
<feature type="transmembrane region" description="Helical" evidence="1">
    <location>
        <begin position="171"/>
        <end position="188"/>
    </location>
</feature>
<keyword evidence="1" id="KW-0472">Membrane</keyword>
<organism evidence="2 3">
    <name type="scientific">candidate division GN15 bacterium</name>
    <dbReference type="NCBI Taxonomy" id="2072418"/>
    <lineage>
        <taxon>Bacteria</taxon>
        <taxon>candidate division GN15</taxon>
    </lineage>
</organism>